<dbReference type="Proteomes" id="UP000292583">
    <property type="component" value="Unassembled WGS sequence"/>
</dbReference>
<dbReference type="RefSeq" id="WP_131186696.1">
    <property type="nucleotide sequence ID" value="NZ_CP076657.1"/>
</dbReference>
<accession>A0A4Q9JVK5</accession>
<keyword evidence="2" id="KW-1133">Transmembrane helix</keyword>
<keyword evidence="1" id="KW-0175">Coiled coil</keyword>
<gene>
    <name evidence="3" type="ORF">DU473_05855</name>
</gene>
<reference evidence="3 4" key="1">
    <citation type="submission" date="2018-07" db="EMBL/GenBank/DDBJ databases">
        <title>Campylobacter zealandensis sp. nov., isolated from birds and water in New Zealand.</title>
        <authorList>
            <person name="Wilkinson D.A."/>
            <person name="Biggs P.J."/>
            <person name="French N.P."/>
            <person name="Midwinter A.C."/>
        </authorList>
    </citation>
    <scope>NUCLEOTIDE SEQUENCE [LARGE SCALE GENOMIC DNA]</scope>
    <source>
        <strain evidence="3 4">B423b</strain>
    </source>
</reference>
<keyword evidence="4" id="KW-1185">Reference proteome</keyword>
<evidence type="ECO:0000256" key="2">
    <source>
        <dbReference type="SAM" id="Phobius"/>
    </source>
</evidence>
<dbReference type="EMBL" id="QPGR01000010">
    <property type="protein sequence ID" value="TBR80292.1"/>
    <property type="molecule type" value="Genomic_DNA"/>
</dbReference>
<feature type="coiled-coil region" evidence="1">
    <location>
        <begin position="259"/>
        <end position="296"/>
    </location>
</feature>
<evidence type="ECO:0000313" key="3">
    <source>
        <dbReference type="EMBL" id="TBR80292.1"/>
    </source>
</evidence>
<dbReference type="OrthoDB" id="5352733at2"/>
<dbReference type="AlphaFoldDB" id="A0A4Q9JVK5"/>
<evidence type="ECO:0000256" key="1">
    <source>
        <dbReference type="SAM" id="Coils"/>
    </source>
</evidence>
<keyword evidence="2" id="KW-0812">Transmembrane</keyword>
<keyword evidence="2" id="KW-0472">Membrane</keyword>
<proteinExistence type="predicted"/>
<protein>
    <recommendedName>
        <fullName evidence="5">Transmembrane protein</fullName>
    </recommendedName>
</protein>
<comment type="caution">
    <text evidence="3">The sequence shown here is derived from an EMBL/GenBank/DDBJ whole genome shotgun (WGS) entry which is preliminary data.</text>
</comment>
<organism evidence="3 4">
    <name type="scientific">Campylobacter novaezeelandiae</name>
    <dbReference type="NCBI Taxonomy" id="2267891"/>
    <lineage>
        <taxon>Bacteria</taxon>
        <taxon>Pseudomonadati</taxon>
        <taxon>Campylobacterota</taxon>
        <taxon>Epsilonproteobacteria</taxon>
        <taxon>Campylobacterales</taxon>
        <taxon>Campylobacteraceae</taxon>
        <taxon>Campylobacter</taxon>
    </lineage>
</organism>
<name>A0A4Q9JVK5_9BACT</name>
<feature type="transmembrane region" description="Helical" evidence="2">
    <location>
        <begin position="223"/>
        <end position="243"/>
    </location>
</feature>
<evidence type="ECO:0000313" key="4">
    <source>
        <dbReference type="Proteomes" id="UP000292583"/>
    </source>
</evidence>
<evidence type="ECO:0008006" key="5">
    <source>
        <dbReference type="Google" id="ProtNLM"/>
    </source>
</evidence>
<sequence>MKKSKNQGSFISFNQLIYTQKQGEFDNDSLFINTTKELNLTPAFKYQMSFVKQNDTYHIFFTLIENLNSLKFCYPEPLLFKVLFDEKIIKESNFALINFNENFTFLTFYQNGNLCTIKNLPQFSLKDINLKNQNEREKLFFEILFEQGRVLELLKYYKTQIFILHRDQFKFSQFLMKHIDIPFLNLENILKENALEKLSVLAQKHLDNDANFIKITKTNFTPYLKIIVFFLLCYCFSLAILFLKNYPSYKESQITKKYNQNLNYEFEKIIKQNNNIKQENQELNSMINNQKLLLKQNENILLELNKNFILNNQTRTLFEFISLLNQKNIQILTLSLSNYTIMVSFYNKDNFKKTLELFNDKSSFKIIDKDETALKISLGYKND</sequence>